<feature type="coiled-coil region" evidence="1">
    <location>
        <begin position="24"/>
        <end position="51"/>
    </location>
</feature>
<evidence type="ECO:0000256" key="3">
    <source>
        <dbReference type="SAM" id="SignalP"/>
    </source>
</evidence>
<evidence type="ECO:0000313" key="4">
    <source>
        <dbReference type="EMBL" id="PPE03257.1"/>
    </source>
</evidence>
<proteinExistence type="predicted"/>
<feature type="signal peptide" evidence="3">
    <location>
        <begin position="1"/>
        <end position="23"/>
    </location>
</feature>
<feature type="compositionally biased region" description="Polar residues" evidence="2">
    <location>
        <begin position="396"/>
        <end position="422"/>
    </location>
</feature>
<keyword evidence="1" id="KW-0175">Coiled coil</keyword>
<comment type="caution">
    <text evidence="4">The sequence shown here is derived from an EMBL/GenBank/DDBJ whole genome shotgun (WGS) entry which is preliminary data.</text>
</comment>
<gene>
    <name evidence="4" type="ORF">HCUR_01303</name>
</gene>
<organism evidence="4 5">
    <name type="scientific">Holospora curviuscula</name>
    <dbReference type="NCBI Taxonomy" id="1082868"/>
    <lineage>
        <taxon>Bacteria</taxon>
        <taxon>Pseudomonadati</taxon>
        <taxon>Pseudomonadota</taxon>
        <taxon>Alphaproteobacteria</taxon>
        <taxon>Holosporales</taxon>
        <taxon>Holosporaceae</taxon>
        <taxon>Holospora</taxon>
    </lineage>
</organism>
<name>A0A2S5R7J1_9PROT</name>
<protein>
    <recommendedName>
        <fullName evidence="6">Outer membrane efflux protein</fullName>
    </recommendedName>
</protein>
<evidence type="ECO:0000256" key="2">
    <source>
        <dbReference type="SAM" id="MobiDB-lite"/>
    </source>
</evidence>
<dbReference type="RefSeq" id="WP_104207230.1">
    <property type="nucleotide sequence ID" value="NZ_PHHC01000123.1"/>
</dbReference>
<evidence type="ECO:0000313" key="5">
    <source>
        <dbReference type="Proteomes" id="UP000239425"/>
    </source>
</evidence>
<keyword evidence="5" id="KW-1185">Reference proteome</keyword>
<dbReference type="Proteomes" id="UP000239425">
    <property type="component" value="Unassembled WGS sequence"/>
</dbReference>
<feature type="chain" id="PRO_5015561434" description="Outer membrane efflux protein" evidence="3">
    <location>
        <begin position="24"/>
        <end position="422"/>
    </location>
</feature>
<feature type="region of interest" description="Disordered" evidence="2">
    <location>
        <begin position="392"/>
        <end position="422"/>
    </location>
</feature>
<keyword evidence="3" id="KW-0732">Signal</keyword>
<evidence type="ECO:0008006" key="6">
    <source>
        <dbReference type="Google" id="ProtNLM"/>
    </source>
</evidence>
<reference evidence="4 5" key="1">
    <citation type="submission" date="2017-11" db="EMBL/GenBank/DDBJ databases">
        <title>Comparative genomic analysis of Holospora spp., intranuclear symbionts of paramecia.</title>
        <authorList>
            <person name="Garushyants S.K."/>
            <person name="Beliavskaya A."/>
            <person name="Malko D.B."/>
            <person name="Logacheva M.D."/>
            <person name="Rautian M.S."/>
            <person name="Gelfand M.S."/>
        </authorList>
    </citation>
    <scope>NUCLEOTIDE SEQUENCE [LARGE SCALE GENOMIC DNA]</scope>
    <source>
        <strain evidence="5">02AZ16</strain>
    </source>
</reference>
<dbReference type="AlphaFoldDB" id="A0A2S5R7J1"/>
<evidence type="ECO:0000256" key="1">
    <source>
        <dbReference type="SAM" id="Coils"/>
    </source>
</evidence>
<sequence length="422" mass="49347">MHILKLFLLISLTSVNISSSVFALTEEEQMIEHIKREISSTNDRLECLKELLESNFYLTQCFLLCPEEPRQTQTLQTFDLTEAPYAVKHNHFKEIDSLTKSAILSVQNRSKSLNKFLVEKDTASATLYFKNEKNTLEEKKVDEKIQKIVDFVSTSGFVRNLLSSTLQVQIDQKVNELNGVQEERDDLEEKKIKQVKIHKSEDLEKGNEGQKPPPPFNSILVQQIKIGVPTEEQYQNKKVDVSDEYYSSVLSMIEAYIKQAFELEVVAKFRKVEAICKYSNACQALKYAFGNEEVKKAEAEYRFRKSVMDSIGQQDKERFKFIDNLKKIKSDILKKKNPSKNYFHEVESQKNALINYMVQSKLKMFEGQRNYCSSKKELKQLKEKQKLEQLEHTAQFEDQSYSRQSNEYQEYKTSSRQNNNYR</sequence>
<dbReference type="EMBL" id="PHHC01000123">
    <property type="protein sequence ID" value="PPE03257.1"/>
    <property type="molecule type" value="Genomic_DNA"/>
</dbReference>
<accession>A0A2S5R7J1</accession>